<dbReference type="RefSeq" id="WP_346824226.1">
    <property type="nucleotide sequence ID" value="NZ_JBDKWZ010000022.1"/>
</dbReference>
<proteinExistence type="predicted"/>
<name>A0AAW9SFT4_9BACT</name>
<protein>
    <submittedName>
        <fullName evidence="1">Uncharacterized protein</fullName>
    </submittedName>
</protein>
<dbReference type="AlphaFoldDB" id="A0AAW9SFT4"/>
<evidence type="ECO:0000313" key="1">
    <source>
        <dbReference type="EMBL" id="MEN7551445.1"/>
    </source>
</evidence>
<organism evidence="1 2">
    <name type="scientific">Rapidithrix thailandica</name>
    <dbReference type="NCBI Taxonomy" id="413964"/>
    <lineage>
        <taxon>Bacteria</taxon>
        <taxon>Pseudomonadati</taxon>
        <taxon>Bacteroidota</taxon>
        <taxon>Cytophagia</taxon>
        <taxon>Cytophagales</taxon>
        <taxon>Flammeovirgaceae</taxon>
        <taxon>Rapidithrix</taxon>
    </lineage>
</organism>
<comment type="caution">
    <text evidence="1">The sequence shown here is derived from an EMBL/GenBank/DDBJ whole genome shotgun (WGS) entry which is preliminary data.</text>
</comment>
<dbReference type="Proteomes" id="UP001403385">
    <property type="component" value="Unassembled WGS sequence"/>
</dbReference>
<evidence type="ECO:0000313" key="2">
    <source>
        <dbReference type="Proteomes" id="UP001403385"/>
    </source>
</evidence>
<accession>A0AAW9SFT4</accession>
<reference evidence="1 2" key="1">
    <citation type="submission" date="2024-04" db="EMBL/GenBank/DDBJ databases">
        <title>Novel genus in family Flammeovirgaceae.</title>
        <authorList>
            <person name="Nguyen T.H."/>
            <person name="Vuong T.Q."/>
            <person name="Le H."/>
            <person name="Kim S.-G."/>
        </authorList>
    </citation>
    <scope>NUCLEOTIDE SEQUENCE [LARGE SCALE GENOMIC DNA]</scope>
    <source>
        <strain evidence="1 2">JCM 23209</strain>
    </source>
</reference>
<dbReference type="EMBL" id="JBDKWZ010000022">
    <property type="protein sequence ID" value="MEN7551445.1"/>
    <property type="molecule type" value="Genomic_DNA"/>
</dbReference>
<keyword evidence="2" id="KW-1185">Reference proteome</keyword>
<sequence>MAKDYFIEIDIEQKQISFQKNFMEEVLGEPANTPSRMSIDLFISNYLPPRQSKQARKFFEDALSTGALSDKNNAFPIHNKLEEEVSLALKSMMPLQIQKGMGGAIVGMVEVMEVKKTISQEARSQGREGLFAKMFSFFL</sequence>
<gene>
    <name evidence="1" type="ORF">AAG747_26245</name>
</gene>